<reference evidence="1" key="1">
    <citation type="submission" date="2022-08" db="EMBL/GenBank/DDBJ databases">
        <title>Genome Sequence of Pycnoporus sanguineus.</title>
        <authorList>
            <person name="Buettner E."/>
        </authorList>
    </citation>
    <scope>NUCLEOTIDE SEQUENCE</scope>
    <source>
        <strain evidence="1">CG-C14</strain>
    </source>
</reference>
<comment type="caution">
    <text evidence="1">The sequence shown here is derived from an EMBL/GenBank/DDBJ whole genome shotgun (WGS) entry which is preliminary data.</text>
</comment>
<sequence>MSTCCPGCSRDFSFSGMAKHLAQTKNPACHAANTSALDDEVGRAPLADPEIPDLDAPAVAFDGDFFGPYNADDFPEQDDGDDDFVSSNGSSSSSSSDSESEDGLDDITTSAGWEPAPRPVPPEAPRADRSDAPACPYIPSPAEREAAARSTQSQTYIVQFPQTTAGAPVSQAERMASEYQRYQAELSGDRPSLNPYYPFASKTDWEIGHWAKTRGPGSTSFSELLAIEGVAEKLALSYKNSRELNAIVDKLPSARPSFERHEIVLAGEAFEVYYRDILECVKALLGDPEFAPLLLLVPERHYADANHTVRVYFDMNTGKWWWATQTALEKECPGATVIPIIISSDKTQLTLIGNKSAYPVYMTLGNLPKDIRCKPSRRGQILLAYLPTSRLLHITVKEARRRTLANLFHACMSRVLAPLSSTGISGMYFSSGDGVVRRGHPILATYVGDYPEQLLVTCCKNGECPKCKVPRNDLGDAADTSRPLRDLGEVLDALAALDEGSLAFTRACREIGIKAIQDPFWENLPYTNIFVAITPDVLHQLYQGVVKHLVAWLQLAYGPDEMDARCRRLPPNHSLRQFTKGISSLSRLTGKEHQDISRILLGLIIGLRLPNGMSPARLVRATRSLLDFLYLAQYPCHSSKTLKLLDEALLAFHANKAVFSDLQIRENFRLPKLHFLEHYRRCIELYGTTDNYDTQYSERLHIDFTKEAYRASNRKDEFAQMTRWLERKEKILHHQKYVEWCLRQVQSPALSMPQSRVQAEGSSLPSTGSDPTGVATVIRPLHTIRTPLLNEQPRIRMSRHPSVKAVSLDDVFSKYGATYFRDALARFVAALNDPSLSENQVELASGGVYLPFNKVPVYHKIRFALKDIDGFGVTHYNAQDVAHVRPARVAKYGAAVAGRFDTVLVRAGESVPERMTIQGYRVGQVRLVFTIPQKAMDSLFVRLAPATRPRHLAYVEWFMPSSPVAHPDHGLYKLTRLVRNGQRLSSIIPVEQIERTCHLLPDFGPVAPRAWTASTVLEECSTFWLNTFVDRYTYMIIH</sequence>
<evidence type="ECO:0000313" key="2">
    <source>
        <dbReference type="Proteomes" id="UP001144978"/>
    </source>
</evidence>
<evidence type="ECO:0000313" key="1">
    <source>
        <dbReference type="EMBL" id="KAJ3007938.1"/>
    </source>
</evidence>
<name>A0ACC1Q2N8_9APHY</name>
<protein>
    <submittedName>
        <fullName evidence="1">Uncharacterized protein</fullName>
    </submittedName>
</protein>
<organism evidence="1 2">
    <name type="scientific">Trametes sanguinea</name>
    <dbReference type="NCBI Taxonomy" id="158606"/>
    <lineage>
        <taxon>Eukaryota</taxon>
        <taxon>Fungi</taxon>
        <taxon>Dikarya</taxon>
        <taxon>Basidiomycota</taxon>
        <taxon>Agaricomycotina</taxon>
        <taxon>Agaricomycetes</taxon>
        <taxon>Polyporales</taxon>
        <taxon>Polyporaceae</taxon>
        <taxon>Trametes</taxon>
    </lineage>
</organism>
<dbReference type="Proteomes" id="UP001144978">
    <property type="component" value="Unassembled WGS sequence"/>
</dbReference>
<proteinExistence type="predicted"/>
<dbReference type="EMBL" id="JANSHE010000696">
    <property type="protein sequence ID" value="KAJ3007938.1"/>
    <property type="molecule type" value="Genomic_DNA"/>
</dbReference>
<gene>
    <name evidence="1" type="ORF">NUW54_g3348</name>
</gene>
<accession>A0ACC1Q2N8</accession>
<keyword evidence="2" id="KW-1185">Reference proteome</keyword>